<gene>
    <name evidence="1" type="ORF">AFUS01_LOCUS11881</name>
</gene>
<sequence length="68" mass="7725">MRVFCRMYMSTLLTFLENLWNFIQLGTNSSGAGLRNYTKPSANVENAAFAILLLVDFAQAHTPPEWQN</sequence>
<comment type="caution">
    <text evidence="1">The sequence shown here is derived from an EMBL/GenBank/DDBJ whole genome shotgun (WGS) entry which is preliminary data.</text>
</comment>
<name>A0A8J2NWL1_9HEXA</name>
<reference evidence="1" key="1">
    <citation type="submission" date="2021-06" db="EMBL/GenBank/DDBJ databases">
        <authorList>
            <person name="Hodson N. C."/>
            <person name="Mongue J. A."/>
            <person name="Jaron S. K."/>
        </authorList>
    </citation>
    <scope>NUCLEOTIDE SEQUENCE</scope>
</reference>
<protein>
    <submittedName>
        <fullName evidence="1">Uncharacterized protein</fullName>
    </submittedName>
</protein>
<evidence type="ECO:0000313" key="1">
    <source>
        <dbReference type="EMBL" id="CAG7722764.1"/>
    </source>
</evidence>
<dbReference type="Proteomes" id="UP000708208">
    <property type="component" value="Unassembled WGS sequence"/>
</dbReference>
<proteinExistence type="predicted"/>
<dbReference type="AlphaFoldDB" id="A0A8J2NWL1"/>
<keyword evidence="2" id="KW-1185">Reference proteome</keyword>
<dbReference type="EMBL" id="CAJVCH010092373">
    <property type="protein sequence ID" value="CAG7722764.1"/>
    <property type="molecule type" value="Genomic_DNA"/>
</dbReference>
<organism evidence="1 2">
    <name type="scientific">Allacma fusca</name>
    <dbReference type="NCBI Taxonomy" id="39272"/>
    <lineage>
        <taxon>Eukaryota</taxon>
        <taxon>Metazoa</taxon>
        <taxon>Ecdysozoa</taxon>
        <taxon>Arthropoda</taxon>
        <taxon>Hexapoda</taxon>
        <taxon>Collembola</taxon>
        <taxon>Symphypleona</taxon>
        <taxon>Sminthuridae</taxon>
        <taxon>Allacma</taxon>
    </lineage>
</organism>
<evidence type="ECO:0000313" key="2">
    <source>
        <dbReference type="Proteomes" id="UP000708208"/>
    </source>
</evidence>
<accession>A0A8J2NWL1</accession>